<name>A0A7X2NRV4_9FIRM</name>
<dbReference type="EMBL" id="VUMN01000007">
    <property type="protein sequence ID" value="MSS58171.1"/>
    <property type="molecule type" value="Genomic_DNA"/>
</dbReference>
<dbReference type="Proteomes" id="UP000461880">
    <property type="component" value="Unassembled WGS sequence"/>
</dbReference>
<protein>
    <submittedName>
        <fullName evidence="2">Uncharacterized protein</fullName>
    </submittedName>
</protein>
<feature type="signal peptide" evidence="1">
    <location>
        <begin position="1"/>
        <end position="37"/>
    </location>
</feature>
<keyword evidence="3" id="KW-1185">Reference proteome</keyword>
<proteinExistence type="predicted"/>
<keyword evidence="1" id="KW-0732">Signal</keyword>
<evidence type="ECO:0000313" key="3">
    <source>
        <dbReference type="Proteomes" id="UP000461880"/>
    </source>
</evidence>
<reference evidence="2 3" key="1">
    <citation type="submission" date="2019-08" db="EMBL/GenBank/DDBJ databases">
        <title>In-depth cultivation of the pig gut microbiome towards novel bacterial diversity and tailored functional studies.</title>
        <authorList>
            <person name="Wylensek D."/>
            <person name="Hitch T.C.A."/>
            <person name="Clavel T."/>
        </authorList>
    </citation>
    <scope>NUCLEOTIDE SEQUENCE [LARGE SCALE GENOMIC DNA]</scope>
    <source>
        <strain evidence="2 3">Oil+RF-744-GAM-WT-6</strain>
    </source>
</reference>
<dbReference type="RefSeq" id="WP_154503791.1">
    <property type="nucleotide sequence ID" value="NZ_VUMN01000007.1"/>
</dbReference>
<sequence length="293" mass="29874">MKYKSTFVEGKMNKGTGLKLAIALTCAAAAAMTPAFALDGSVTSNGVGGDNKNLKAGEQAVSTKAFNVDNVAGSDSIKTALTSDLPGYNAPSSSGNVSENEVAEWAKEKGVTYTGSSKVETIWNTSVSNIEASGDTATAITINVTPSLNVDNTLVKDNIGSYFKGVDVTVIFHVGNIFGNATAVTWEHYNDAGTVDASGSGTISGGYVSFTTNAGFSSYTISAVAAAPAPTASSESKSVSETASTNTVRTCQDAGFPAGYYWDESKKACVVDAAAVATTASNGARLVPNTGDR</sequence>
<evidence type="ECO:0000256" key="1">
    <source>
        <dbReference type="SAM" id="SignalP"/>
    </source>
</evidence>
<comment type="caution">
    <text evidence="2">The sequence shown here is derived from an EMBL/GenBank/DDBJ whole genome shotgun (WGS) entry which is preliminary data.</text>
</comment>
<feature type="chain" id="PRO_5031389511" evidence="1">
    <location>
        <begin position="38"/>
        <end position="293"/>
    </location>
</feature>
<accession>A0A7X2NRV4</accession>
<organism evidence="2 3">
    <name type="scientific">Stecheria intestinalis</name>
    <dbReference type="NCBI Taxonomy" id="2606630"/>
    <lineage>
        <taxon>Bacteria</taxon>
        <taxon>Bacillati</taxon>
        <taxon>Bacillota</taxon>
        <taxon>Erysipelotrichia</taxon>
        <taxon>Erysipelotrichales</taxon>
        <taxon>Erysipelotrichaceae</taxon>
        <taxon>Stecheria</taxon>
    </lineage>
</organism>
<evidence type="ECO:0000313" key="2">
    <source>
        <dbReference type="EMBL" id="MSS58171.1"/>
    </source>
</evidence>
<gene>
    <name evidence="2" type="ORF">FYJ51_04545</name>
</gene>
<dbReference type="AlphaFoldDB" id="A0A7X2NRV4"/>